<dbReference type="RefSeq" id="WP_073391339.1">
    <property type="nucleotide sequence ID" value="NZ_FQVU01000004.1"/>
</dbReference>
<organism evidence="5 6">
    <name type="scientific">Jatrophihabitans endophyticus</name>
    <dbReference type="NCBI Taxonomy" id="1206085"/>
    <lineage>
        <taxon>Bacteria</taxon>
        <taxon>Bacillati</taxon>
        <taxon>Actinomycetota</taxon>
        <taxon>Actinomycetes</taxon>
        <taxon>Jatrophihabitantales</taxon>
        <taxon>Jatrophihabitantaceae</taxon>
        <taxon>Jatrophihabitans</taxon>
    </lineage>
</organism>
<accession>A0A1M5PMQ6</accession>
<dbReference type="PROSITE" id="PS50935">
    <property type="entry name" value="SSB"/>
    <property type="match status" value="1"/>
</dbReference>
<evidence type="ECO:0000256" key="3">
    <source>
        <dbReference type="RuleBase" id="RU000524"/>
    </source>
</evidence>
<dbReference type="STRING" id="1206085.SAMN05443575_3122"/>
<protein>
    <recommendedName>
        <fullName evidence="3">Single-stranded DNA-binding protein</fullName>
    </recommendedName>
</protein>
<sequence>MNETTMTVCGNLVDSPRLRRTKNGHLVANFRVASTQRRFDRDKGAWVDGDTLFVSVSAWRALGENVAASLQKGQPVVVHGRYYQRDYRKDEAVRTAYELEAVAVGPDLSRGVASFERVVRPVTPQFEVDETGAPADDSHEYLEFEHEGGDGDGDSAGTSDVTTDTGPVTVDPDTGEVRELAPV</sequence>
<reference evidence="5 6" key="1">
    <citation type="submission" date="2016-11" db="EMBL/GenBank/DDBJ databases">
        <authorList>
            <person name="Jaros S."/>
            <person name="Januszkiewicz K."/>
            <person name="Wedrychowicz H."/>
        </authorList>
    </citation>
    <scope>NUCLEOTIDE SEQUENCE [LARGE SCALE GENOMIC DNA]</scope>
    <source>
        <strain evidence="5 6">DSM 45627</strain>
    </source>
</reference>
<dbReference type="GO" id="GO:0003697">
    <property type="term" value="F:single-stranded DNA binding"/>
    <property type="evidence" value="ECO:0007669"/>
    <property type="project" value="InterPro"/>
</dbReference>
<dbReference type="Pfam" id="PF00436">
    <property type="entry name" value="SSB"/>
    <property type="match status" value="1"/>
</dbReference>
<gene>
    <name evidence="5" type="ORF">SAMN05443575_3122</name>
</gene>
<dbReference type="SUPFAM" id="SSF50249">
    <property type="entry name" value="Nucleic acid-binding proteins"/>
    <property type="match status" value="1"/>
</dbReference>
<evidence type="ECO:0000256" key="1">
    <source>
        <dbReference type="ARBA" id="ARBA00023125"/>
    </source>
</evidence>
<dbReference type="CDD" id="cd04496">
    <property type="entry name" value="SSB_OBF"/>
    <property type="match status" value="1"/>
</dbReference>
<dbReference type="AlphaFoldDB" id="A0A1M5PMQ6"/>
<dbReference type="OrthoDB" id="4427276at2"/>
<evidence type="ECO:0000313" key="5">
    <source>
        <dbReference type="EMBL" id="SHH02503.1"/>
    </source>
</evidence>
<feature type="region of interest" description="Disordered" evidence="4">
    <location>
        <begin position="128"/>
        <end position="183"/>
    </location>
</feature>
<evidence type="ECO:0000256" key="4">
    <source>
        <dbReference type="SAM" id="MobiDB-lite"/>
    </source>
</evidence>
<dbReference type="InterPro" id="IPR000424">
    <property type="entry name" value="Primosome_PriB/ssb"/>
</dbReference>
<feature type="compositionally biased region" description="Basic and acidic residues" evidence="4">
    <location>
        <begin position="136"/>
        <end position="149"/>
    </location>
</feature>
<dbReference type="NCBIfam" id="TIGR00621">
    <property type="entry name" value="ssb"/>
    <property type="match status" value="1"/>
</dbReference>
<dbReference type="Proteomes" id="UP000186132">
    <property type="component" value="Unassembled WGS sequence"/>
</dbReference>
<dbReference type="PANTHER" id="PTHR10302">
    <property type="entry name" value="SINGLE-STRANDED DNA-BINDING PROTEIN"/>
    <property type="match status" value="1"/>
</dbReference>
<dbReference type="Gene3D" id="2.40.50.140">
    <property type="entry name" value="Nucleic acid-binding proteins"/>
    <property type="match status" value="1"/>
</dbReference>
<dbReference type="PANTHER" id="PTHR10302:SF27">
    <property type="entry name" value="SINGLE-STRANDED DNA-BINDING PROTEIN"/>
    <property type="match status" value="1"/>
</dbReference>
<dbReference type="GO" id="GO:0009295">
    <property type="term" value="C:nucleoid"/>
    <property type="evidence" value="ECO:0007669"/>
    <property type="project" value="TreeGrafter"/>
</dbReference>
<dbReference type="EMBL" id="FQVU01000004">
    <property type="protein sequence ID" value="SHH02503.1"/>
    <property type="molecule type" value="Genomic_DNA"/>
</dbReference>
<dbReference type="InterPro" id="IPR012340">
    <property type="entry name" value="NA-bd_OB-fold"/>
</dbReference>
<dbReference type="InterPro" id="IPR011344">
    <property type="entry name" value="ssDNA-bd"/>
</dbReference>
<proteinExistence type="predicted"/>
<keyword evidence="1 2" id="KW-0238">DNA-binding</keyword>
<evidence type="ECO:0000313" key="6">
    <source>
        <dbReference type="Proteomes" id="UP000186132"/>
    </source>
</evidence>
<keyword evidence="6" id="KW-1185">Reference proteome</keyword>
<name>A0A1M5PMQ6_9ACTN</name>
<dbReference type="GO" id="GO:0006260">
    <property type="term" value="P:DNA replication"/>
    <property type="evidence" value="ECO:0007669"/>
    <property type="project" value="InterPro"/>
</dbReference>
<feature type="compositionally biased region" description="Low complexity" evidence="4">
    <location>
        <begin position="155"/>
        <end position="172"/>
    </location>
</feature>
<evidence type="ECO:0000256" key="2">
    <source>
        <dbReference type="PROSITE-ProRule" id="PRU00252"/>
    </source>
</evidence>